<evidence type="ECO:0000313" key="2">
    <source>
        <dbReference type="Proteomes" id="UP000217277"/>
    </source>
</evidence>
<proteinExistence type="predicted"/>
<name>A0ACA8E1I6_9GAMM</name>
<organism evidence="1 2">
    <name type="scientific">Pseudoalteromonas agarivorans DSM 14585</name>
    <dbReference type="NCBI Taxonomy" id="1312369"/>
    <lineage>
        <taxon>Bacteria</taxon>
        <taxon>Pseudomonadati</taxon>
        <taxon>Pseudomonadota</taxon>
        <taxon>Gammaproteobacteria</taxon>
        <taxon>Alteromonadales</taxon>
        <taxon>Pseudoalteromonadaceae</taxon>
        <taxon>Pseudoalteromonas</taxon>
    </lineage>
</organism>
<sequence length="43" mass="4957">MFAVYLFSFGQIKCHKVRINRFFTNLAAPTSLYNVNIAFAVRS</sequence>
<accession>A0ACA8E1I6</accession>
<reference evidence="1" key="1">
    <citation type="submission" date="2015-03" db="EMBL/GenBank/DDBJ databases">
        <authorList>
            <person name="Xie B.-B."/>
            <person name="Rong J.-C."/>
            <person name="Qin Q.-L."/>
            <person name="Zhang Y.-Z."/>
        </authorList>
    </citation>
    <scope>NUCLEOTIDE SEQUENCE</scope>
    <source>
        <strain evidence="1">DSM 14585</strain>
    </source>
</reference>
<protein>
    <submittedName>
        <fullName evidence="1">Uncharacterized protein</fullName>
    </submittedName>
</protein>
<dbReference type="Proteomes" id="UP000217277">
    <property type="component" value="Chromosome II"/>
</dbReference>
<evidence type="ECO:0000313" key="1">
    <source>
        <dbReference type="EMBL" id="ATC83991.1"/>
    </source>
</evidence>
<dbReference type="EMBL" id="CP011012">
    <property type="protein sequence ID" value="ATC83991.1"/>
    <property type="molecule type" value="Genomic_DNA"/>
</dbReference>
<gene>
    <name evidence="1" type="ORF">PAGA_b0003</name>
</gene>
<keyword evidence="2" id="KW-1185">Reference proteome</keyword>